<keyword evidence="1" id="KW-1133">Transmembrane helix</keyword>
<dbReference type="Proteomes" id="UP001059773">
    <property type="component" value="Chromosome"/>
</dbReference>
<organism evidence="2 3">
    <name type="scientific">Oceanobacillus jeddahense</name>
    <dbReference type="NCBI Taxonomy" id="1462527"/>
    <lineage>
        <taxon>Bacteria</taxon>
        <taxon>Bacillati</taxon>
        <taxon>Bacillota</taxon>
        <taxon>Bacilli</taxon>
        <taxon>Bacillales</taxon>
        <taxon>Bacillaceae</taxon>
        <taxon>Oceanobacillus</taxon>
    </lineage>
</organism>
<reference evidence="2" key="1">
    <citation type="submission" date="2022-07" db="EMBL/GenBank/DDBJ databases">
        <title>FELIX.</title>
        <authorList>
            <person name="Wan K.H."/>
            <person name="Park S."/>
            <person name="Lawrence Q."/>
            <person name="Eichenberger J.P."/>
            <person name="Booth B.W."/>
            <person name="Piaggio A.J."/>
            <person name="Chandler J.C."/>
            <person name="Franklin A.B."/>
            <person name="Celniker S.E."/>
        </authorList>
    </citation>
    <scope>NUCLEOTIDE SEQUENCE</scope>
    <source>
        <strain evidence="2">QA-1986 374</strain>
    </source>
</reference>
<evidence type="ECO:0000256" key="1">
    <source>
        <dbReference type="SAM" id="Phobius"/>
    </source>
</evidence>
<accession>A0ABY5JVV2</accession>
<keyword evidence="3" id="KW-1185">Reference proteome</keyword>
<name>A0ABY5JVV2_9BACI</name>
<evidence type="ECO:0008006" key="4">
    <source>
        <dbReference type="Google" id="ProtNLM"/>
    </source>
</evidence>
<evidence type="ECO:0000313" key="2">
    <source>
        <dbReference type="EMBL" id="UUI04518.1"/>
    </source>
</evidence>
<feature type="transmembrane region" description="Helical" evidence="1">
    <location>
        <begin position="42"/>
        <end position="66"/>
    </location>
</feature>
<proteinExistence type="predicted"/>
<dbReference type="RefSeq" id="WP_256709422.1">
    <property type="nucleotide sequence ID" value="NZ_CP101914.1"/>
</dbReference>
<gene>
    <name evidence="2" type="ORF">NP439_07650</name>
</gene>
<evidence type="ECO:0000313" key="3">
    <source>
        <dbReference type="Proteomes" id="UP001059773"/>
    </source>
</evidence>
<keyword evidence="1" id="KW-0812">Transmembrane</keyword>
<protein>
    <recommendedName>
        <fullName evidence="4">DUF3311 domain-containing protein</fullName>
    </recommendedName>
</protein>
<sequence length="75" mass="8102">MMKKIKQTGVAVLMILFAVIPFLVIYEPLSQAIPALPKYEAPGWFIPAGFISIALIVALSFLLASLSSNGDSSKY</sequence>
<keyword evidence="1" id="KW-0472">Membrane</keyword>
<dbReference type="EMBL" id="CP101914">
    <property type="protein sequence ID" value="UUI04518.1"/>
    <property type="molecule type" value="Genomic_DNA"/>
</dbReference>